<proteinExistence type="predicted"/>
<dbReference type="InterPro" id="IPR036770">
    <property type="entry name" value="Ankyrin_rpt-contain_sf"/>
</dbReference>
<dbReference type="OrthoDB" id="194358at2759"/>
<gene>
    <name evidence="5" type="ORF">K504DRAFT_538494</name>
</gene>
<dbReference type="PANTHER" id="PTHR10622:SF13">
    <property type="entry name" value="NACHT DOMAIN-CONTAINING PROTEIN"/>
    <property type="match status" value="1"/>
</dbReference>
<dbReference type="Gene3D" id="1.25.40.20">
    <property type="entry name" value="Ankyrin repeat-containing domain"/>
    <property type="match status" value="1"/>
</dbReference>
<evidence type="ECO:0000259" key="4">
    <source>
        <dbReference type="Pfam" id="PF24883"/>
    </source>
</evidence>
<dbReference type="Pfam" id="PF24883">
    <property type="entry name" value="NPHP3_N"/>
    <property type="match status" value="1"/>
</dbReference>
<sequence length="1177" mass="133926">MRLLQLDDNGGLSLVERLRDDIPPYAILSHTWGKDEEEVTFQDFTNDRGKSKLGYRKLQFCAIQAARDGLKHFWIDTCCIDKSSSSELSEAINSMFRWYRVAEKCYVYLSDVSYSDGDDRSQRWKPAFRKSRWFTRGWTLQELIAPTRVEFFSNEGTYLSNRESMQQTIHEITGIAINALGGKSLSKFSRREKYGWAERRKTKREEDEIYCLLGIFDVHLPHIYGEQRKGALSRLEEQIEKTSRGASSALIGEELKRELLESLRFEQIDARHANIKNANTRTCKWLLHKSEYLDWLDTTKLSEHHGFLWIKGKPGTGKSTLMKFVSANARKKMKDWVVISFFFNARGESIEKSTIGTYRSLLLQLLERLPALQSVFGTLGLSTLSANTEHQWSIESLKTLLEYAIQDLGESSVICFIDALDECEEDQIRDMVSFFERMGDLATSSKIRFQVCFSSRHYPHITIGKGLGLVLEGQEGHTQDIANYLETELKIGNSPIAQQVRGEVQQKASGVFMWVVLVKGILNKEHDRGRMHALRRRLDDIPRDLHELFHDILTRDMHNRDEHMLCIQWVLFAKQPLSPEQLYFAILSGGGPDAVSIWDPEETTRDVIKRFILNSSKGLAEITKSKLPRVQFIHESVRDFLLKEGGLSNTWPDLGTNLQGQSHERLKQCCLNYISVDLFTPLEIPEDLPKASSPEAANLRKSATDAFPLLEYAVHHILYHADAAEGNGIPQTQFVDSFQLPPWVRLNNLLERHEVRRHSESVSLLYILGEYNMPNLIGVHLSTTVAASCLEVGNERYGPPIFAAVATGSKDAVRMFSNILMANHPNESHQSEVNGQNCYEELSETKIGRDFKFLKGRGVLSYSVQFGFTRIVALLLRTGTVDLNAKDSTGRTPLLWAVQNKVETVVKLLLETGQVDVNGKDNRRRTPLSWAVEHGSEAVAKLLLETDEVYVNAKDANGLTPLWWAHRRKRRRGQPWGFVAFRTALHGGGDETEIWETLKEQLHEMVNIYFSRDSRGNEASPPDNYDETRGQLEIRWFEKKELSTAATADSLRAEYHAIKAYLPSGLAYGLFLCASPEAVESLLSTADAERPEAGSKCWRSGAPFLLAVAADSNPGLEDGHEEREWFKYVFKVAVETLVDELWPICSKELYPDSLKADYQKAMKIVSRQKCEHTVTVH</sequence>
<dbReference type="SMART" id="SM00248">
    <property type="entry name" value="ANK"/>
    <property type="match status" value="3"/>
</dbReference>
<evidence type="ECO:0000256" key="1">
    <source>
        <dbReference type="ARBA" id="ARBA00022737"/>
    </source>
</evidence>
<evidence type="ECO:0000313" key="5">
    <source>
        <dbReference type="EMBL" id="KAF2704037.1"/>
    </source>
</evidence>
<dbReference type="InterPro" id="IPR027417">
    <property type="entry name" value="P-loop_NTPase"/>
</dbReference>
<dbReference type="InterPro" id="IPR056884">
    <property type="entry name" value="NPHP3-like_N"/>
</dbReference>
<feature type="domain" description="Nephrocystin 3-like N-terminal" evidence="4">
    <location>
        <begin position="282"/>
        <end position="456"/>
    </location>
</feature>
<feature type="repeat" description="ANK" evidence="2">
    <location>
        <begin position="889"/>
        <end position="913"/>
    </location>
</feature>
<evidence type="ECO:0000313" key="6">
    <source>
        <dbReference type="Proteomes" id="UP000799428"/>
    </source>
</evidence>
<dbReference type="PROSITE" id="PS50088">
    <property type="entry name" value="ANK_REPEAT"/>
    <property type="match status" value="1"/>
</dbReference>
<dbReference type="Pfam" id="PF06985">
    <property type="entry name" value="HET"/>
    <property type="match status" value="1"/>
</dbReference>
<name>A0A6G1JV46_9PLEO</name>
<accession>A0A6G1JV46</accession>
<dbReference type="PROSITE" id="PS50297">
    <property type="entry name" value="ANK_REP_REGION"/>
    <property type="match status" value="1"/>
</dbReference>
<feature type="domain" description="Heterokaryon incompatibility" evidence="3">
    <location>
        <begin position="25"/>
        <end position="120"/>
    </location>
</feature>
<dbReference type="InterPro" id="IPR010730">
    <property type="entry name" value="HET"/>
</dbReference>
<dbReference type="PANTHER" id="PTHR10622">
    <property type="entry name" value="HET DOMAIN-CONTAINING PROTEIN"/>
    <property type="match status" value="1"/>
</dbReference>
<dbReference type="Pfam" id="PF00023">
    <property type="entry name" value="Ank"/>
    <property type="match status" value="1"/>
</dbReference>
<dbReference type="AlphaFoldDB" id="A0A6G1JV46"/>
<dbReference type="InterPro" id="IPR002110">
    <property type="entry name" value="Ankyrin_rpt"/>
</dbReference>
<organism evidence="5 6">
    <name type="scientific">Pleomassaria siparia CBS 279.74</name>
    <dbReference type="NCBI Taxonomy" id="1314801"/>
    <lineage>
        <taxon>Eukaryota</taxon>
        <taxon>Fungi</taxon>
        <taxon>Dikarya</taxon>
        <taxon>Ascomycota</taxon>
        <taxon>Pezizomycotina</taxon>
        <taxon>Dothideomycetes</taxon>
        <taxon>Pleosporomycetidae</taxon>
        <taxon>Pleosporales</taxon>
        <taxon>Pleomassariaceae</taxon>
        <taxon>Pleomassaria</taxon>
    </lineage>
</organism>
<keyword evidence="2" id="KW-0040">ANK repeat</keyword>
<reference evidence="5" key="1">
    <citation type="journal article" date="2020" name="Stud. Mycol.">
        <title>101 Dothideomycetes genomes: a test case for predicting lifestyles and emergence of pathogens.</title>
        <authorList>
            <person name="Haridas S."/>
            <person name="Albert R."/>
            <person name="Binder M."/>
            <person name="Bloem J."/>
            <person name="Labutti K."/>
            <person name="Salamov A."/>
            <person name="Andreopoulos B."/>
            <person name="Baker S."/>
            <person name="Barry K."/>
            <person name="Bills G."/>
            <person name="Bluhm B."/>
            <person name="Cannon C."/>
            <person name="Castanera R."/>
            <person name="Culley D."/>
            <person name="Daum C."/>
            <person name="Ezra D."/>
            <person name="Gonzalez J."/>
            <person name="Henrissat B."/>
            <person name="Kuo A."/>
            <person name="Liang C."/>
            <person name="Lipzen A."/>
            <person name="Lutzoni F."/>
            <person name="Magnuson J."/>
            <person name="Mondo S."/>
            <person name="Nolan M."/>
            <person name="Ohm R."/>
            <person name="Pangilinan J."/>
            <person name="Park H.-J."/>
            <person name="Ramirez L."/>
            <person name="Alfaro M."/>
            <person name="Sun H."/>
            <person name="Tritt A."/>
            <person name="Yoshinaga Y."/>
            <person name="Zwiers L.-H."/>
            <person name="Turgeon B."/>
            <person name="Goodwin S."/>
            <person name="Spatafora J."/>
            <person name="Crous P."/>
            <person name="Grigoriev I."/>
        </authorList>
    </citation>
    <scope>NUCLEOTIDE SEQUENCE</scope>
    <source>
        <strain evidence="5">CBS 279.74</strain>
    </source>
</reference>
<protein>
    <submittedName>
        <fullName evidence="5">HET-domain-containing protein</fullName>
    </submittedName>
</protein>
<dbReference type="Gene3D" id="3.40.50.300">
    <property type="entry name" value="P-loop containing nucleotide triphosphate hydrolases"/>
    <property type="match status" value="1"/>
</dbReference>
<evidence type="ECO:0000259" key="3">
    <source>
        <dbReference type="Pfam" id="PF06985"/>
    </source>
</evidence>
<dbReference type="EMBL" id="MU005784">
    <property type="protein sequence ID" value="KAF2704037.1"/>
    <property type="molecule type" value="Genomic_DNA"/>
</dbReference>
<evidence type="ECO:0000256" key="2">
    <source>
        <dbReference type="PROSITE-ProRule" id="PRU00023"/>
    </source>
</evidence>
<dbReference type="SUPFAM" id="SSF48403">
    <property type="entry name" value="Ankyrin repeat"/>
    <property type="match status" value="1"/>
</dbReference>
<dbReference type="SUPFAM" id="SSF52540">
    <property type="entry name" value="P-loop containing nucleoside triphosphate hydrolases"/>
    <property type="match status" value="1"/>
</dbReference>
<dbReference type="Pfam" id="PF12796">
    <property type="entry name" value="Ank_2"/>
    <property type="match status" value="1"/>
</dbReference>
<keyword evidence="6" id="KW-1185">Reference proteome</keyword>
<dbReference type="Proteomes" id="UP000799428">
    <property type="component" value="Unassembled WGS sequence"/>
</dbReference>
<keyword evidence="1" id="KW-0677">Repeat</keyword>